<evidence type="ECO:0000313" key="2">
    <source>
        <dbReference type="EMBL" id="GFO38157.1"/>
    </source>
</evidence>
<accession>A0AAV4D1X5</accession>
<feature type="compositionally biased region" description="Basic residues" evidence="1">
    <location>
        <begin position="46"/>
        <end position="67"/>
    </location>
</feature>
<evidence type="ECO:0000256" key="1">
    <source>
        <dbReference type="SAM" id="MobiDB-lite"/>
    </source>
</evidence>
<keyword evidence="3" id="KW-1185">Reference proteome</keyword>
<reference evidence="2 3" key="1">
    <citation type="journal article" date="2021" name="Elife">
        <title>Chloroplast acquisition without the gene transfer in kleptoplastic sea slugs, Plakobranchus ocellatus.</title>
        <authorList>
            <person name="Maeda T."/>
            <person name="Takahashi S."/>
            <person name="Yoshida T."/>
            <person name="Shimamura S."/>
            <person name="Takaki Y."/>
            <person name="Nagai Y."/>
            <person name="Toyoda A."/>
            <person name="Suzuki Y."/>
            <person name="Arimoto A."/>
            <person name="Ishii H."/>
            <person name="Satoh N."/>
            <person name="Nishiyama T."/>
            <person name="Hasebe M."/>
            <person name="Maruyama T."/>
            <person name="Minagawa J."/>
            <person name="Obokata J."/>
            <person name="Shigenobu S."/>
        </authorList>
    </citation>
    <scope>NUCLEOTIDE SEQUENCE [LARGE SCALE GENOMIC DNA]</scope>
</reference>
<gene>
    <name evidence="2" type="ORF">PoB_006466200</name>
</gene>
<organism evidence="2 3">
    <name type="scientific">Plakobranchus ocellatus</name>
    <dbReference type="NCBI Taxonomy" id="259542"/>
    <lineage>
        <taxon>Eukaryota</taxon>
        <taxon>Metazoa</taxon>
        <taxon>Spiralia</taxon>
        <taxon>Lophotrochozoa</taxon>
        <taxon>Mollusca</taxon>
        <taxon>Gastropoda</taxon>
        <taxon>Heterobranchia</taxon>
        <taxon>Euthyneura</taxon>
        <taxon>Panpulmonata</taxon>
        <taxon>Sacoglossa</taxon>
        <taxon>Placobranchoidea</taxon>
        <taxon>Plakobranchidae</taxon>
        <taxon>Plakobranchus</taxon>
    </lineage>
</organism>
<comment type="caution">
    <text evidence="2">The sequence shown here is derived from an EMBL/GenBank/DDBJ whole genome shotgun (WGS) entry which is preliminary data.</text>
</comment>
<sequence>MIKMKKKKMISGFEVLCRSRRRCRGSNPHKKGPRAESLSTVPPKPQKQKKKKKKKMKKKKKNQQLLK</sequence>
<proteinExistence type="predicted"/>
<feature type="region of interest" description="Disordered" evidence="1">
    <location>
        <begin position="19"/>
        <end position="67"/>
    </location>
</feature>
<dbReference type="Proteomes" id="UP000735302">
    <property type="component" value="Unassembled WGS sequence"/>
</dbReference>
<name>A0AAV4D1X5_9GAST</name>
<feature type="compositionally biased region" description="Basic residues" evidence="1">
    <location>
        <begin position="19"/>
        <end position="32"/>
    </location>
</feature>
<evidence type="ECO:0000313" key="3">
    <source>
        <dbReference type="Proteomes" id="UP000735302"/>
    </source>
</evidence>
<dbReference type="EMBL" id="BLXT01007309">
    <property type="protein sequence ID" value="GFO38157.1"/>
    <property type="molecule type" value="Genomic_DNA"/>
</dbReference>
<dbReference type="AlphaFoldDB" id="A0AAV4D1X5"/>
<protein>
    <submittedName>
        <fullName evidence="2">Uncharacterized protein</fullName>
    </submittedName>
</protein>